<evidence type="ECO:0000313" key="15">
    <source>
        <dbReference type="Proteomes" id="UP000242877"/>
    </source>
</evidence>
<keyword evidence="15" id="KW-1185">Reference proteome</keyword>
<evidence type="ECO:0000256" key="9">
    <source>
        <dbReference type="ARBA" id="ARBA00038146"/>
    </source>
</evidence>
<dbReference type="GO" id="GO:0046872">
    <property type="term" value="F:metal ion binding"/>
    <property type="evidence" value="ECO:0007669"/>
    <property type="project" value="InterPro"/>
</dbReference>
<reference evidence="14 15" key="1">
    <citation type="journal article" date="2016" name="Genome Biol. Evol.">
        <title>Divergent and convergent evolution of fungal pathogenicity.</title>
        <authorList>
            <person name="Shang Y."/>
            <person name="Xiao G."/>
            <person name="Zheng P."/>
            <person name="Cen K."/>
            <person name="Zhan S."/>
            <person name="Wang C."/>
        </authorList>
    </citation>
    <scope>NUCLEOTIDE SEQUENCE [LARGE SCALE GENOMIC DNA]</scope>
    <source>
        <strain evidence="14 15">ARSEF 7405</strain>
    </source>
</reference>
<sequence length="462" mass="49505">MFSRSSLARSAPRATAALRQQALAVPRRRCLATSADAAKYEYETSDAAGIKFANQNIPGLTGSLTVVAKGGSRYQASEGFSEVLEKFAYKSTSKRSQLRITRETELLGGELTASHSRETFVLSAKFLNQDLPYFAELLAEVLQETKYTQHELEELVLPQVKFAQAAHVSSPVNLALDAAHTTAFHYGLGNNTVPALSAPWKKNMSAESISTFAKNLYIKPSLAIVGSGHNTADLGKWINQFFPNLGTSAQRGPFAPQPHIKAGYFGGDVRVPSTAGNAFTIAFPGSGRLGALSYNPAFPVLAELLGGSSNVKWSNGTSMFSTVKEDTPGNVNISTANYEYSDAGLFTITLTGPAPSIRLAGRPIVETIQSVIEKGATQDSIKKAIANAKYRLVESYDAKAIGHDLLYKGEITPLTKLLDALDNVTEEHIKGAAQRLMNERATVAAVGDLDQLPYGAEIGLNA</sequence>
<dbReference type="EMBL" id="AZGZ01000004">
    <property type="protein sequence ID" value="KZZ95579.1"/>
    <property type="molecule type" value="Genomic_DNA"/>
</dbReference>
<keyword evidence="6" id="KW-0249">Electron transport</keyword>
<protein>
    <recommendedName>
        <fullName evidence="10">Cytochrome b-c1 complex subunit 2, mitochondrial</fullName>
    </recommendedName>
    <alternativeName>
        <fullName evidence="11">Core protein II</fullName>
    </alternativeName>
</protein>
<dbReference type="PANTHER" id="PTHR11851">
    <property type="entry name" value="METALLOPROTEASE"/>
    <property type="match status" value="1"/>
</dbReference>
<organism evidence="14 15">
    <name type="scientific">Ascosphaera apis ARSEF 7405</name>
    <dbReference type="NCBI Taxonomy" id="392613"/>
    <lineage>
        <taxon>Eukaryota</taxon>
        <taxon>Fungi</taxon>
        <taxon>Dikarya</taxon>
        <taxon>Ascomycota</taxon>
        <taxon>Pezizomycotina</taxon>
        <taxon>Eurotiomycetes</taxon>
        <taxon>Eurotiomycetidae</taxon>
        <taxon>Onygenales</taxon>
        <taxon>Ascosphaeraceae</taxon>
        <taxon>Ascosphaera</taxon>
    </lineage>
</organism>
<dbReference type="OrthoDB" id="6369905at2759"/>
<dbReference type="InterPro" id="IPR011249">
    <property type="entry name" value="Metalloenz_LuxS/M16"/>
</dbReference>
<evidence type="ECO:0000259" key="13">
    <source>
        <dbReference type="Pfam" id="PF05193"/>
    </source>
</evidence>
<evidence type="ECO:0000256" key="11">
    <source>
        <dbReference type="ARBA" id="ARBA00041372"/>
    </source>
</evidence>
<evidence type="ECO:0000256" key="8">
    <source>
        <dbReference type="ARBA" id="ARBA00023136"/>
    </source>
</evidence>
<dbReference type="Pfam" id="PF00675">
    <property type="entry name" value="Peptidase_M16"/>
    <property type="match status" value="1"/>
</dbReference>
<keyword evidence="7" id="KW-0496">Mitochondrion</keyword>
<keyword evidence="4" id="KW-0999">Mitochondrion inner membrane</keyword>
<evidence type="ECO:0000256" key="3">
    <source>
        <dbReference type="ARBA" id="ARBA00022660"/>
    </source>
</evidence>
<dbReference type="InterPro" id="IPR011765">
    <property type="entry name" value="Pept_M16_N"/>
</dbReference>
<gene>
    <name evidence="14" type="ORF">AAP_01255</name>
</gene>
<name>A0A168BPU4_9EURO</name>
<evidence type="ECO:0000256" key="4">
    <source>
        <dbReference type="ARBA" id="ARBA00022792"/>
    </source>
</evidence>
<keyword evidence="3" id="KW-0679">Respiratory chain</keyword>
<evidence type="ECO:0000256" key="6">
    <source>
        <dbReference type="ARBA" id="ARBA00022982"/>
    </source>
</evidence>
<evidence type="ECO:0000259" key="12">
    <source>
        <dbReference type="Pfam" id="PF00675"/>
    </source>
</evidence>
<dbReference type="InterPro" id="IPR007863">
    <property type="entry name" value="Peptidase_M16_C"/>
</dbReference>
<dbReference type="InterPro" id="IPR050361">
    <property type="entry name" value="MPP/UQCRC_Complex"/>
</dbReference>
<feature type="domain" description="Peptidase M16 C-terminal" evidence="13">
    <location>
        <begin position="204"/>
        <end position="386"/>
    </location>
</feature>
<dbReference type="Proteomes" id="UP000242877">
    <property type="component" value="Unassembled WGS sequence"/>
</dbReference>
<dbReference type="FunFam" id="3.30.830.10:FF:000021">
    <property type="entry name" value="Cytochrome b-c1 complex subunit 2"/>
    <property type="match status" value="1"/>
</dbReference>
<evidence type="ECO:0000256" key="1">
    <source>
        <dbReference type="ARBA" id="ARBA00004443"/>
    </source>
</evidence>
<keyword evidence="2" id="KW-0813">Transport</keyword>
<accession>A0A168BPU4</accession>
<evidence type="ECO:0000256" key="7">
    <source>
        <dbReference type="ARBA" id="ARBA00023128"/>
    </source>
</evidence>
<dbReference type="VEuPathDB" id="FungiDB:AAP_01255"/>
<evidence type="ECO:0000256" key="5">
    <source>
        <dbReference type="ARBA" id="ARBA00022946"/>
    </source>
</evidence>
<comment type="subcellular location">
    <subcellularLocation>
        <location evidence="1">Mitochondrion inner membrane</location>
        <topology evidence="1">Peripheral membrane protein</topology>
        <orientation evidence="1">Matrix side</orientation>
    </subcellularLocation>
</comment>
<evidence type="ECO:0000256" key="2">
    <source>
        <dbReference type="ARBA" id="ARBA00022448"/>
    </source>
</evidence>
<feature type="domain" description="Peptidase M16 N-terminal" evidence="12">
    <location>
        <begin position="59"/>
        <end position="191"/>
    </location>
</feature>
<dbReference type="GO" id="GO:0005743">
    <property type="term" value="C:mitochondrial inner membrane"/>
    <property type="evidence" value="ECO:0007669"/>
    <property type="project" value="UniProtKB-SubCell"/>
</dbReference>
<dbReference type="AlphaFoldDB" id="A0A168BPU4"/>
<evidence type="ECO:0000256" key="10">
    <source>
        <dbReference type="ARBA" id="ARBA00040751"/>
    </source>
</evidence>
<comment type="caution">
    <text evidence="14">The sequence shown here is derived from an EMBL/GenBank/DDBJ whole genome shotgun (WGS) entry which is preliminary data.</text>
</comment>
<comment type="similarity">
    <text evidence="9">Belongs to the peptidase M16 family. UQCRC2/QCR2 subfamily.</text>
</comment>
<dbReference type="PANTHER" id="PTHR11851:SF209">
    <property type="entry name" value="CYTOCHROME B-C1 COMPLEX SUBUNIT 2, MITOCHONDRIAL"/>
    <property type="match status" value="1"/>
</dbReference>
<keyword evidence="5" id="KW-0809">Transit peptide</keyword>
<keyword evidence="8" id="KW-0472">Membrane</keyword>
<dbReference type="Gene3D" id="3.30.830.10">
    <property type="entry name" value="Metalloenzyme, LuxS/M16 peptidase-like"/>
    <property type="match status" value="2"/>
</dbReference>
<dbReference type="SUPFAM" id="SSF63411">
    <property type="entry name" value="LuxS/MPP-like metallohydrolase"/>
    <property type="match status" value="2"/>
</dbReference>
<proteinExistence type="inferred from homology"/>
<evidence type="ECO:0000313" key="14">
    <source>
        <dbReference type="EMBL" id="KZZ95579.1"/>
    </source>
</evidence>
<dbReference type="Pfam" id="PF05193">
    <property type="entry name" value="Peptidase_M16_C"/>
    <property type="match status" value="1"/>
</dbReference>